<dbReference type="GO" id="GO:0070181">
    <property type="term" value="F:small ribosomal subunit rRNA binding"/>
    <property type="evidence" value="ECO:0007669"/>
    <property type="project" value="TreeGrafter"/>
</dbReference>
<comment type="similarity">
    <text evidence="2 10">Belongs to the bacterial ribosomal protein bS18 family.</text>
</comment>
<keyword evidence="12" id="KW-0934">Plastid</keyword>
<dbReference type="InterPro" id="IPR001648">
    <property type="entry name" value="Ribosomal_bS18"/>
</dbReference>
<dbReference type="FunFam" id="4.10.640.10:FF:000002">
    <property type="entry name" value="30S ribosomal protein S18, chloroplastic"/>
    <property type="match status" value="1"/>
</dbReference>
<feature type="region of interest" description="Disordered" evidence="11">
    <location>
        <begin position="1"/>
        <end position="21"/>
    </location>
</feature>
<evidence type="ECO:0000313" key="12">
    <source>
        <dbReference type="EMBL" id="QDF46564.1"/>
    </source>
</evidence>
<proteinExistence type="inferred from homology"/>
<dbReference type="Pfam" id="PF01084">
    <property type="entry name" value="Ribosomal_S18"/>
    <property type="match status" value="1"/>
</dbReference>
<evidence type="ECO:0000256" key="4">
    <source>
        <dbReference type="ARBA" id="ARBA00022730"/>
    </source>
</evidence>
<dbReference type="GO" id="GO:0005763">
    <property type="term" value="C:mitochondrial small ribosomal subunit"/>
    <property type="evidence" value="ECO:0007669"/>
    <property type="project" value="TreeGrafter"/>
</dbReference>
<dbReference type="PANTHER" id="PTHR13479">
    <property type="entry name" value="30S RIBOSOMAL PROTEIN S18"/>
    <property type="match status" value="1"/>
</dbReference>
<keyword evidence="5" id="KW-0694">RNA-binding</keyword>
<dbReference type="PANTHER" id="PTHR13479:SF40">
    <property type="entry name" value="SMALL RIBOSOMAL SUBUNIT PROTEIN BS18M"/>
    <property type="match status" value="1"/>
</dbReference>
<feature type="compositionally biased region" description="Basic and acidic residues" evidence="11">
    <location>
        <begin position="106"/>
        <end position="124"/>
    </location>
</feature>
<dbReference type="GO" id="GO:0003735">
    <property type="term" value="F:structural constituent of ribosome"/>
    <property type="evidence" value="ECO:0007669"/>
    <property type="project" value="InterPro"/>
</dbReference>
<gene>
    <name evidence="12" type="primary">rps18</name>
</gene>
<dbReference type="HAMAP" id="MF_00270">
    <property type="entry name" value="Ribosomal_bS18"/>
    <property type="match status" value="1"/>
</dbReference>
<evidence type="ECO:0000256" key="1">
    <source>
        <dbReference type="ARBA" id="ARBA00004474"/>
    </source>
</evidence>
<feature type="compositionally biased region" description="Basic residues" evidence="11">
    <location>
        <begin position="1"/>
        <end position="16"/>
    </location>
</feature>
<reference evidence="12" key="1">
    <citation type="journal article" date="2019" name="Plant Mol. Biol.">
        <title>Caught in action: fine-scale plastome evolution in the parasitic plants of Cuscuta section Ceratophorae (Convolvulaceae).</title>
        <authorList>
            <person name="Banerjee A."/>
            <person name="Stefanovic S."/>
        </authorList>
    </citation>
    <scope>NUCLEOTIDE SEQUENCE</scope>
</reference>
<evidence type="ECO:0000256" key="5">
    <source>
        <dbReference type="ARBA" id="ARBA00022884"/>
    </source>
</evidence>
<comment type="subcellular location">
    <subcellularLocation>
        <location evidence="1">Plastid</location>
    </subcellularLocation>
</comment>
<dbReference type="GeneID" id="40882787"/>
<evidence type="ECO:0000256" key="10">
    <source>
        <dbReference type="RuleBase" id="RU003910"/>
    </source>
</evidence>
<evidence type="ECO:0000256" key="7">
    <source>
        <dbReference type="ARBA" id="ARBA00023274"/>
    </source>
</evidence>
<sequence>MDKPKGLFRKSKKSFRKPLPPIQSGDQIDYQNIDLIRQFISQQGKILSKRVNRLTLKQQRLITLAIKQARILAFLPFTNTESLEKMKTRIQEARLKAEEARLKAKEDRLKKNKEARLKAKETRNKNKKTFRKIFINPKSRKLNTETS</sequence>
<dbReference type="NCBIfam" id="TIGR00165">
    <property type="entry name" value="S18"/>
    <property type="match status" value="1"/>
</dbReference>
<keyword evidence="7 10" id="KW-0687">Ribonucleoprotein</keyword>
<dbReference type="InterPro" id="IPR036870">
    <property type="entry name" value="Ribosomal_bS18_sf"/>
</dbReference>
<keyword evidence="6 10" id="KW-0689">Ribosomal protein</keyword>
<geneLocation type="plastid" evidence="12"/>
<dbReference type="RefSeq" id="YP_009673858.1">
    <property type="nucleotide sequence ID" value="NC_043871.1"/>
</dbReference>
<protein>
    <recommendedName>
        <fullName evidence="8">Small ribosomal subunit protein bS18c</fullName>
    </recommendedName>
    <alternativeName>
        <fullName evidence="9">Plastid 30S ribosomal protein S18</fullName>
    </alternativeName>
</protein>
<evidence type="ECO:0000256" key="11">
    <source>
        <dbReference type="SAM" id="MobiDB-lite"/>
    </source>
</evidence>
<comment type="subunit">
    <text evidence="3">Part of the 30S ribosomal subunit.</text>
</comment>
<dbReference type="Gene3D" id="4.10.640.10">
    <property type="entry name" value="Ribosomal protein S18"/>
    <property type="match status" value="1"/>
</dbReference>
<accession>A0A4Y6GTG9</accession>
<dbReference type="PRINTS" id="PR00974">
    <property type="entry name" value="RIBOSOMALS18"/>
</dbReference>
<feature type="region of interest" description="Disordered" evidence="11">
    <location>
        <begin position="106"/>
        <end position="147"/>
    </location>
</feature>
<evidence type="ECO:0000256" key="6">
    <source>
        <dbReference type="ARBA" id="ARBA00022980"/>
    </source>
</evidence>
<dbReference type="SUPFAM" id="SSF46911">
    <property type="entry name" value="Ribosomal protein S18"/>
    <property type="match status" value="1"/>
</dbReference>
<evidence type="ECO:0000256" key="9">
    <source>
        <dbReference type="ARBA" id="ARBA00078547"/>
    </source>
</evidence>
<dbReference type="AlphaFoldDB" id="A0A4Y6GTG9"/>
<dbReference type="GO" id="GO:0009536">
    <property type="term" value="C:plastid"/>
    <property type="evidence" value="ECO:0007669"/>
    <property type="project" value="UniProtKB-SubCell"/>
</dbReference>
<name>A0A4Y6GTG9_9ASTE</name>
<dbReference type="EMBL" id="MK887215">
    <property type="protein sequence ID" value="QDF46564.1"/>
    <property type="molecule type" value="Genomic_DNA"/>
</dbReference>
<evidence type="ECO:0000256" key="2">
    <source>
        <dbReference type="ARBA" id="ARBA00005589"/>
    </source>
</evidence>
<evidence type="ECO:0000256" key="3">
    <source>
        <dbReference type="ARBA" id="ARBA00011458"/>
    </source>
</evidence>
<organism evidence="12">
    <name type="scientific">Cuscuta bonafortunae</name>
    <dbReference type="NCBI Taxonomy" id="1197926"/>
    <lineage>
        <taxon>Eukaryota</taxon>
        <taxon>Viridiplantae</taxon>
        <taxon>Streptophyta</taxon>
        <taxon>Embryophyta</taxon>
        <taxon>Tracheophyta</taxon>
        <taxon>Spermatophyta</taxon>
        <taxon>Magnoliopsida</taxon>
        <taxon>eudicotyledons</taxon>
        <taxon>Gunneridae</taxon>
        <taxon>Pentapetalae</taxon>
        <taxon>asterids</taxon>
        <taxon>lamiids</taxon>
        <taxon>Solanales</taxon>
        <taxon>Convolvulaceae</taxon>
        <taxon>Cuscuteae</taxon>
        <taxon>Cuscuta</taxon>
        <taxon>Cuscuta subgen. Grammica</taxon>
        <taxon>Cuscuta sect. Ceratophorae</taxon>
    </lineage>
</organism>
<evidence type="ECO:0000256" key="8">
    <source>
        <dbReference type="ARBA" id="ARBA00035266"/>
    </source>
</evidence>
<keyword evidence="4" id="KW-0699">rRNA-binding</keyword>
<dbReference type="GO" id="GO:0006412">
    <property type="term" value="P:translation"/>
    <property type="evidence" value="ECO:0007669"/>
    <property type="project" value="InterPro"/>
</dbReference>